<dbReference type="Proteomes" id="UP000298663">
    <property type="component" value="Unassembled WGS sequence"/>
</dbReference>
<gene>
    <name evidence="1" type="ORF">L596_021895</name>
</gene>
<proteinExistence type="predicted"/>
<organism evidence="1 2">
    <name type="scientific">Steinernema carpocapsae</name>
    <name type="common">Entomopathogenic nematode</name>
    <dbReference type="NCBI Taxonomy" id="34508"/>
    <lineage>
        <taxon>Eukaryota</taxon>
        <taxon>Metazoa</taxon>
        <taxon>Ecdysozoa</taxon>
        <taxon>Nematoda</taxon>
        <taxon>Chromadorea</taxon>
        <taxon>Rhabditida</taxon>
        <taxon>Tylenchina</taxon>
        <taxon>Panagrolaimomorpha</taxon>
        <taxon>Strongyloidoidea</taxon>
        <taxon>Steinernematidae</taxon>
        <taxon>Steinernema</taxon>
    </lineage>
</organism>
<evidence type="ECO:0000313" key="1">
    <source>
        <dbReference type="EMBL" id="TKR69790.1"/>
    </source>
</evidence>
<accession>A0A4U5MK57</accession>
<sequence>MFRSVLVQSVLIQVFSSFSRFENTSLETQIREVLAITFDLSSLSLCRNYSFQEHSKIFPITSASQLDNCDDC</sequence>
<comment type="caution">
    <text evidence="1">The sequence shown here is derived from an EMBL/GenBank/DDBJ whole genome shotgun (WGS) entry which is preliminary data.</text>
</comment>
<keyword evidence="2" id="KW-1185">Reference proteome</keyword>
<name>A0A4U5MK57_STECR</name>
<dbReference type="EMBL" id="AZBU02000007">
    <property type="protein sequence ID" value="TKR69790.1"/>
    <property type="molecule type" value="Genomic_DNA"/>
</dbReference>
<reference evidence="1 2" key="1">
    <citation type="journal article" date="2015" name="Genome Biol.">
        <title>Comparative genomics of Steinernema reveals deeply conserved gene regulatory networks.</title>
        <authorList>
            <person name="Dillman A.R."/>
            <person name="Macchietto M."/>
            <person name="Porter C.F."/>
            <person name="Rogers A."/>
            <person name="Williams B."/>
            <person name="Antoshechkin I."/>
            <person name="Lee M.M."/>
            <person name="Goodwin Z."/>
            <person name="Lu X."/>
            <person name="Lewis E.E."/>
            <person name="Goodrich-Blair H."/>
            <person name="Stock S.P."/>
            <person name="Adams B.J."/>
            <person name="Sternberg P.W."/>
            <person name="Mortazavi A."/>
        </authorList>
    </citation>
    <scope>NUCLEOTIDE SEQUENCE [LARGE SCALE GENOMIC DNA]</scope>
    <source>
        <strain evidence="1 2">ALL</strain>
    </source>
</reference>
<dbReference type="AlphaFoldDB" id="A0A4U5MK57"/>
<protein>
    <submittedName>
        <fullName evidence="1">Uncharacterized protein</fullName>
    </submittedName>
</protein>
<reference evidence="1 2" key="2">
    <citation type="journal article" date="2019" name="G3 (Bethesda)">
        <title>Hybrid Assembly of the Genome of the Entomopathogenic Nematode Steinernema carpocapsae Identifies the X-Chromosome.</title>
        <authorList>
            <person name="Serra L."/>
            <person name="Macchietto M."/>
            <person name="Macias-Munoz A."/>
            <person name="McGill C.J."/>
            <person name="Rodriguez I.M."/>
            <person name="Rodriguez B."/>
            <person name="Murad R."/>
            <person name="Mortazavi A."/>
        </authorList>
    </citation>
    <scope>NUCLEOTIDE SEQUENCE [LARGE SCALE GENOMIC DNA]</scope>
    <source>
        <strain evidence="1 2">ALL</strain>
    </source>
</reference>
<evidence type="ECO:0000313" key="2">
    <source>
        <dbReference type="Proteomes" id="UP000298663"/>
    </source>
</evidence>